<feature type="region of interest" description="Disordered" evidence="6">
    <location>
        <begin position="976"/>
        <end position="1027"/>
    </location>
</feature>
<keyword evidence="5" id="KW-0175">Coiled coil</keyword>
<dbReference type="GO" id="GO:0000445">
    <property type="term" value="C:THO complex part of transcription export complex"/>
    <property type="evidence" value="ECO:0007669"/>
    <property type="project" value="TreeGrafter"/>
</dbReference>
<dbReference type="PANTHER" id="PTHR21597:SF0">
    <property type="entry name" value="THO COMPLEX SUBUNIT 2"/>
    <property type="match status" value="1"/>
</dbReference>
<dbReference type="InterPro" id="IPR021726">
    <property type="entry name" value="THO_THOC2_N"/>
</dbReference>
<evidence type="ECO:0000313" key="12">
    <source>
        <dbReference type="Proteomes" id="UP001140172"/>
    </source>
</evidence>
<evidence type="ECO:0000256" key="3">
    <source>
        <dbReference type="ARBA" id="ARBA00019596"/>
    </source>
</evidence>
<accession>A0A9W8H5D1</accession>
<dbReference type="OrthoDB" id="29024at2759"/>
<protein>
    <recommendedName>
        <fullName evidence="3">THO complex subunit 2</fullName>
    </recommendedName>
</protein>
<name>A0A9W8H5D1_9FUNG</name>
<dbReference type="GO" id="GO:0003729">
    <property type="term" value="F:mRNA binding"/>
    <property type="evidence" value="ECO:0007669"/>
    <property type="project" value="TreeGrafter"/>
</dbReference>
<evidence type="ECO:0000256" key="6">
    <source>
        <dbReference type="SAM" id="MobiDB-lite"/>
    </source>
</evidence>
<feature type="signal peptide" evidence="7">
    <location>
        <begin position="1"/>
        <end position="25"/>
    </location>
</feature>
<evidence type="ECO:0000256" key="1">
    <source>
        <dbReference type="ARBA" id="ARBA00004123"/>
    </source>
</evidence>
<keyword evidence="4" id="KW-0539">Nucleus</keyword>
<feature type="domain" description="THO complex subunitTHOC2 N-terminal" evidence="9">
    <location>
        <begin position="669"/>
        <end position="743"/>
    </location>
</feature>
<dbReference type="Pfam" id="PF16134">
    <property type="entry name" value="THOC2_N"/>
    <property type="match status" value="1"/>
</dbReference>
<organism evidence="11 12">
    <name type="scientific">Coemansia interrupta</name>
    <dbReference type="NCBI Taxonomy" id="1126814"/>
    <lineage>
        <taxon>Eukaryota</taxon>
        <taxon>Fungi</taxon>
        <taxon>Fungi incertae sedis</taxon>
        <taxon>Zoopagomycota</taxon>
        <taxon>Kickxellomycotina</taxon>
        <taxon>Kickxellomycetes</taxon>
        <taxon>Kickxellales</taxon>
        <taxon>Kickxellaceae</taxon>
        <taxon>Coemansia</taxon>
    </lineage>
</organism>
<sequence>MRIEAAFLETIWVLCILWEPDTANGDDPRWKDEQIRHLEQSRRLLQFTKALIDSGVVSKDMAKVRLDPDFLEQVGAVPSATAYTKRIIRLNTALLFKQTKFNLASEQSEGFSKLLTLIQSTMSGISYHKVGSDIVSSARENPSSSGNPTTIILALRSHPDLQSRVQNLLVDIKRLIGVFNLDPNRVLDIIIDCFMASIRFYWVFYVALLDASPWCQSAAESKKVAQIIGWKMQLYANGPSSDHKYVDELSTMAALLITHRLIRLPDLYMMLHPTNSEDLNAEFEAWASRQKEQQSAGLGGSSLLSKMGGLEDTGEEGEDVGIVDTADASVPGEWSNHHALVCAKLLSLGDTENALFYLKRFPNLTRSHPSIADLVIRIIDISTIDVYRRTDCVRGPSKRGLTLRTGPDSSVANGVDGDQVTVNAWGLPDVPSLPAAETLLSLTFMLSPIVKRPSEVFFYENFWLFDAAHQLPRIDSVASIPHVLAPWLNISFQRLHLSPPLLTRLIRLCRYGMAHCSADESERAAWVSVLRSWILPAFSFCAPSAGLSNELWHLISAMPTAQRYAIYDEWDAFLASAKPPLPHIHSSDRQLERGLGKPSPNLMSMDMSLDDALEDEDESADASISAGSFGGPSRYVEIEMLYNDARRQVRSVMRRLSGDTVKLMGRQLCNLCHQTPTVSLRIVLDQVCSYDNLVESVVEAFRYLTPLDSDVMFYTILKIVSDPTTTRIKDDGVNAAHWLQSLSSFIAAFSHRHENQRLDGVLDYVLKRTISMARNDDSPPVAELTILSDTILRLAAVPFMSNATDEQLTALQGGHYLRLEAFSMVSPWVLPQDASVDAVIAASSESRLTRRLAQWLTNMIVSRGQALSFIVSLCVHAEKVLKMSTLPLSNMVVIYDREVERVHQLFNLLISNLRVERYAKLIPGPNVLVEKYGVSWGLAILIGRPSISLQLSQGLQQWEEDGEPIAVDITLRQEQSLSQETEVETENKPDDIDKTGDGPADQEAVVKPEGIPKTEGDSQMDVDVPADSDVPRTVSSIRFEAPLLPRDYVDYIARNLPSPLTEAGISAEFVAVFWALTLHDIEVPTNRYKKEIDVQNALIKRIDGMSKQSVSRSRVSALSQIRSRAALAIENLEKELLEQKQHVARIRRWLIAQKDYWFCMASSQKRQFSRALIQHCILPRAVLSASDASFCAKILWMMHFPLATNMFSLMIIYDCIFTDALPNLMATMTENESKNYARFLNTTLSNLSPLHKSETSYKERAVNSWRGLVGFQQQWRLYEIGYLPPKSRTIGQNMATADSDRSDGDARRIKPDSIMLSYENFRTVMRKWNLTLAKAFLEVLSSERIDTVRNGLLALREMQRTFPAIAQHGKRIQDRVNDIAEKGIVATGSSASGGSESSKNLKVMATSYGAYLAMAKKSWIMEADYYTAPVKDKNRTPRSATSQQQGPNL</sequence>
<feature type="domain" description="THO complex subunit 2 N-terminal" evidence="10">
    <location>
        <begin position="39"/>
        <end position="580"/>
    </location>
</feature>
<proteinExistence type="inferred from homology"/>
<feature type="chain" id="PRO_5040924062" description="THO complex subunit 2" evidence="7">
    <location>
        <begin position="26"/>
        <end position="1449"/>
    </location>
</feature>
<gene>
    <name evidence="11" type="primary">RLR1</name>
    <name evidence="11" type="ORF">GGI15_004626</name>
</gene>
<feature type="coiled-coil region" evidence="5">
    <location>
        <begin position="1115"/>
        <end position="1142"/>
    </location>
</feature>
<comment type="caution">
    <text evidence="11">The sequence shown here is derived from an EMBL/GenBank/DDBJ whole genome shotgun (WGS) entry which is preliminary data.</text>
</comment>
<keyword evidence="7" id="KW-0732">Signal</keyword>
<evidence type="ECO:0000259" key="8">
    <source>
        <dbReference type="Pfam" id="PF11262"/>
    </source>
</evidence>
<feature type="domain" description="THO complex subunitTHOC2 C-terminal" evidence="8">
    <location>
        <begin position="1064"/>
        <end position="1409"/>
    </location>
</feature>
<evidence type="ECO:0000256" key="7">
    <source>
        <dbReference type="SAM" id="SignalP"/>
    </source>
</evidence>
<dbReference type="PANTHER" id="PTHR21597">
    <property type="entry name" value="THO2 PROTEIN"/>
    <property type="match status" value="1"/>
</dbReference>
<dbReference type="InterPro" id="IPR021418">
    <property type="entry name" value="THO_THOC2_C"/>
</dbReference>
<reference evidence="11" key="1">
    <citation type="submission" date="2022-07" db="EMBL/GenBank/DDBJ databases">
        <title>Phylogenomic reconstructions and comparative analyses of Kickxellomycotina fungi.</title>
        <authorList>
            <person name="Reynolds N.K."/>
            <person name="Stajich J.E."/>
            <person name="Barry K."/>
            <person name="Grigoriev I.V."/>
            <person name="Crous P."/>
            <person name="Smith M.E."/>
        </authorList>
    </citation>
    <scope>NUCLEOTIDE SEQUENCE</scope>
    <source>
        <strain evidence="11">BCRC 34489</strain>
    </source>
</reference>
<evidence type="ECO:0000256" key="2">
    <source>
        <dbReference type="ARBA" id="ARBA00007857"/>
    </source>
</evidence>
<comment type="similarity">
    <text evidence="2">Belongs to the THOC2 family.</text>
</comment>
<dbReference type="InterPro" id="IPR032302">
    <property type="entry name" value="THOC2_N"/>
</dbReference>
<dbReference type="EMBL" id="JANBUM010000442">
    <property type="protein sequence ID" value="KAJ2777087.1"/>
    <property type="molecule type" value="Genomic_DNA"/>
</dbReference>
<evidence type="ECO:0000259" key="10">
    <source>
        <dbReference type="Pfam" id="PF16134"/>
    </source>
</evidence>
<evidence type="ECO:0000256" key="4">
    <source>
        <dbReference type="ARBA" id="ARBA00023242"/>
    </source>
</evidence>
<evidence type="ECO:0000259" key="9">
    <source>
        <dbReference type="Pfam" id="PF11732"/>
    </source>
</evidence>
<evidence type="ECO:0000313" key="11">
    <source>
        <dbReference type="EMBL" id="KAJ2777087.1"/>
    </source>
</evidence>
<dbReference type="Pfam" id="PF11732">
    <property type="entry name" value="Thoc2"/>
    <property type="match status" value="1"/>
</dbReference>
<feature type="compositionally biased region" description="Basic and acidic residues" evidence="6">
    <location>
        <begin position="985"/>
        <end position="996"/>
    </location>
</feature>
<comment type="subcellular location">
    <subcellularLocation>
        <location evidence="1">Nucleus</location>
    </subcellularLocation>
</comment>
<dbReference type="Proteomes" id="UP001140172">
    <property type="component" value="Unassembled WGS sequence"/>
</dbReference>
<dbReference type="Pfam" id="PF11262">
    <property type="entry name" value="Tho2"/>
    <property type="match status" value="1"/>
</dbReference>
<evidence type="ECO:0000256" key="5">
    <source>
        <dbReference type="SAM" id="Coils"/>
    </source>
</evidence>
<keyword evidence="12" id="KW-1185">Reference proteome</keyword>
<dbReference type="InterPro" id="IPR040007">
    <property type="entry name" value="Tho2"/>
</dbReference>
<dbReference type="GO" id="GO:0006406">
    <property type="term" value="P:mRNA export from nucleus"/>
    <property type="evidence" value="ECO:0007669"/>
    <property type="project" value="InterPro"/>
</dbReference>
<dbReference type="GO" id="GO:0006397">
    <property type="term" value="P:mRNA processing"/>
    <property type="evidence" value="ECO:0007669"/>
    <property type="project" value="InterPro"/>
</dbReference>
<feature type="compositionally biased region" description="Basic and acidic residues" evidence="6">
    <location>
        <begin position="1004"/>
        <end position="1016"/>
    </location>
</feature>